<organism evidence="1 2">
    <name type="scientific">candidate division Kazan bacterium</name>
    <dbReference type="NCBI Taxonomy" id="2202143"/>
    <lineage>
        <taxon>Bacteria</taxon>
        <taxon>Bacteria division Kazan-3B-28</taxon>
    </lineage>
</organism>
<gene>
    <name evidence="1" type="ORF">DRH29_05560</name>
</gene>
<name>A0A420ZB52_UNCK3</name>
<reference evidence="1 2" key="1">
    <citation type="submission" date="2018-06" db="EMBL/GenBank/DDBJ databases">
        <title>Extensive metabolic versatility and redundancy in microbially diverse, dynamic hydrothermal sediments.</title>
        <authorList>
            <person name="Dombrowski N."/>
            <person name="Teske A."/>
            <person name="Baker B.J."/>
        </authorList>
    </citation>
    <scope>NUCLEOTIDE SEQUENCE [LARGE SCALE GENOMIC DNA]</scope>
    <source>
        <strain evidence="1">B79_G16</strain>
    </source>
</reference>
<comment type="caution">
    <text evidence="1">The sequence shown here is derived from an EMBL/GenBank/DDBJ whole genome shotgun (WGS) entry which is preliminary data.</text>
</comment>
<dbReference type="EMBL" id="QMNG01000106">
    <property type="protein sequence ID" value="RLC35896.1"/>
    <property type="molecule type" value="Genomic_DNA"/>
</dbReference>
<sequence>MSQTQINQTQINTPASEGAGFLAEYEKEALNVLEKTKCMDLADDVKFVFRILRDAVKHAERKNKESILLLLNIQSKINQIEELVEERTRIETEEYIKYETEDYTEFMITLETALWRTAEKVHEKLTQ</sequence>
<proteinExistence type="predicted"/>
<accession>A0A420ZB52</accession>
<evidence type="ECO:0000313" key="1">
    <source>
        <dbReference type="EMBL" id="RLC35896.1"/>
    </source>
</evidence>
<dbReference type="AlphaFoldDB" id="A0A420ZB52"/>
<protein>
    <submittedName>
        <fullName evidence="1">Uncharacterized protein</fullName>
    </submittedName>
</protein>
<evidence type="ECO:0000313" key="2">
    <source>
        <dbReference type="Proteomes" id="UP000281261"/>
    </source>
</evidence>
<dbReference type="Proteomes" id="UP000281261">
    <property type="component" value="Unassembled WGS sequence"/>
</dbReference>